<dbReference type="AlphaFoldDB" id="A0A1H2XA77"/>
<accession>A0A1H2XA77</accession>
<sequence length="318" mass="35547">MSTETTLDDGVRPVGAAAAQAAVAGSTHPLDEVMLAMDVVDTLRRRERLVKTELDDLGREEDLKERLRKIYTAQGIDVPDHVIEQGVAALKEGRFTYAPPSRSLATRLARIYVNRGDWGKWVGGILGIMVLAAVIHYVSFVAPDADLPEDLVRVHTEAIALAGNDRARETLERYLRTGQSALRNDDTEGARLALRELETARTILGQEYSLRIVNRPGERSGVWRIPDVNSGARNYYILVEAVDPTGRVLRVPILNEETRQTETVAIWGLRVDEETFNAVARDKRDDGIIERDRFGYKARGELVPRYDMRTTGGAITKW</sequence>
<evidence type="ECO:0000313" key="3">
    <source>
        <dbReference type="Proteomes" id="UP000198816"/>
    </source>
</evidence>
<name>A0A1H2XA77_THIRO</name>
<evidence type="ECO:0000313" key="2">
    <source>
        <dbReference type="EMBL" id="SDW89149.1"/>
    </source>
</evidence>
<feature type="transmembrane region" description="Helical" evidence="1">
    <location>
        <begin position="118"/>
        <end position="138"/>
    </location>
</feature>
<dbReference type="STRING" id="1058.SAMN05421783_11077"/>
<dbReference type="Pfam" id="PF19911">
    <property type="entry name" value="DUF6384"/>
    <property type="match status" value="1"/>
</dbReference>
<dbReference type="InterPro" id="IPR045964">
    <property type="entry name" value="DUF6384"/>
</dbReference>
<keyword evidence="3" id="KW-1185">Reference proteome</keyword>
<keyword evidence="1" id="KW-0812">Transmembrane</keyword>
<gene>
    <name evidence="2" type="ORF">SAMN05421783_11077</name>
</gene>
<keyword evidence="1" id="KW-1133">Transmembrane helix</keyword>
<evidence type="ECO:0000256" key="1">
    <source>
        <dbReference type="SAM" id="Phobius"/>
    </source>
</evidence>
<dbReference type="EMBL" id="FNNZ01000010">
    <property type="protein sequence ID" value="SDW89149.1"/>
    <property type="molecule type" value="Genomic_DNA"/>
</dbReference>
<keyword evidence="1" id="KW-0472">Membrane</keyword>
<reference evidence="3" key="1">
    <citation type="submission" date="2016-10" db="EMBL/GenBank/DDBJ databases">
        <authorList>
            <person name="Varghese N."/>
            <person name="Submissions S."/>
        </authorList>
    </citation>
    <scope>NUCLEOTIDE SEQUENCE [LARGE SCALE GENOMIC DNA]</scope>
    <source>
        <strain evidence="3">DSM 217</strain>
    </source>
</reference>
<organism evidence="2 3">
    <name type="scientific">Thiocapsa roseopersicina</name>
    <dbReference type="NCBI Taxonomy" id="1058"/>
    <lineage>
        <taxon>Bacteria</taxon>
        <taxon>Pseudomonadati</taxon>
        <taxon>Pseudomonadota</taxon>
        <taxon>Gammaproteobacteria</taxon>
        <taxon>Chromatiales</taxon>
        <taxon>Chromatiaceae</taxon>
        <taxon>Thiocapsa</taxon>
    </lineage>
</organism>
<dbReference type="Proteomes" id="UP000198816">
    <property type="component" value="Unassembled WGS sequence"/>
</dbReference>
<proteinExistence type="predicted"/>
<protein>
    <submittedName>
        <fullName evidence="2">Uncharacterized protein</fullName>
    </submittedName>
</protein>
<dbReference type="RefSeq" id="WP_175534609.1">
    <property type="nucleotide sequence ID" value="NZ_FNNZ01000010.1"/>
</dbReference>